<comment type="caution">
    <text evidence="1">The sequence shown here is derived from an EMBL/GenBank/DDBJ whole genome shotgun (WGS) entry which is preliminary data.</text>
</comment>
<protein>
    <submittedName>
        <fullName evidence="1">Uncharacterized protein</fullName>
    </submittedName>
</protein>
<dbReference type="OrthoDB" id="10605829at2759"/>
<gene>
    <name evidence="1" type="ORF">AK812_SmicGene11051</name>
</gene>
<dbReference type="EMBL" id="LSRX01000177">
    <property type="protein sequence ID" value="OLQ05703.1"/>
    <property type="molecule type" value="Genomic_DNA"/>
</dbReference>
<organism evidence="1 2">
    <name type="scientific">Symbiodinium microadriaticum</name>
    <name type="common">Dinoflagellate</name>
    <name type="synonym">Zooxanthella microadriatica</name>
    <dbReference type="NCBI Taxonomy" id="2951"/>
    <lineage>
        <taxon>Eukaryota</taxon>
        <taxon>Sar</taxon>
        <taxon>Alveolata</taxon>
        <taxon>Dinophyceae</taxon>
        <taxon>Suessiales</taxon>
        <taxon>Symbiodiniaceae</taxon>
        <taxon>Symbiodinium</taxon>
    </lineage>
</organism>
<evidence type="ECO:0000313" key="2">
    <source>
        <dbReference type="Proteomes" id="UP000186817"/>
    </source>
</evidence>
<proteinExistence type="predicted"/>
<reference evidence="1 2" key="1">
    <citation type="submission" date="2016-02" db="EMBL/GenBank/DDBJ databases">
        <title>Genome analysis of coral dinoflagellate symbionts highlights evolutionary adaptations to a symbiotic lifestyle.</title>
        <authorList>
            <person name="Aranda M."/>
            <person name="Li Y."/>
            <person name="Liew Y.J."/>
            <person name="Baumgarten S."/>
            <person name="Simakov O."/>
            <person name="Wilson M."/>
            <person name="Piel J."/>
            <person name="Ashoor H."/>
            <person name="Bougouffa S."/>
            <person name="Bajic V.B."/>
            <person name="Ryu T."/>
            <person name="Ravasi T."/>
            <person name="Bayer T."/>
            <person name="Micklem G."/>
            <person name="Kim H."/>
            <person name="Bhak J."/>
            <person name="Lajeunesse T.C."/>
            <person name="Voolstra C.R."/>
        </authorList>
    </citation>
    <scope>NUCLEOTIDE SEQUENCE [LARGE SCALE GENOMIC DNA]</scope>
    <source>
        <strain evidence="1 2">CCMP2467</strain>
    </source>
</reference>
<name>A0A1Q9EE53_SYMMI</name>
<dbReference type="Proteomes" id="UP000186817">
    <property type="component" value="Unassembled WGS sequence"/>
</dbReference>
<accession>A0A1Q9EE53</accession>
<dbReference type="AlphaFoldDB" id="A0A1Q9EE53"/>
<evidence type="ECO:0000313" key="1">
    <source>
        <dbReference type="EMBL" id="OLQ05703.1"/>
    </source>
</evidence>
<keyword evidence="2" id="KW-1185">Reference proteome</keyword>
<sequence length="473" mass="50440">MARDATMIVITRDAIKTVSWDLDGAEKQLRELALQFSAVNGNIANLDGDPLIPEQGQMEIVTGLIHRMDTMARFLQHVQDPGAQSVSWEPTTRVQTPARAEIPRDVLKMRERVAGAIALPGRFEPQDIRHLAINAAGTHPGSLGVLITHMSSRTGEICLDPLALSVPGWLGPLPVLALAFGDAAGVEEVLGIEGSDILVCLLAGELRLLDPDDGRCAGTVVLEAEALDMIVLEDGRHAALRCPKEVGIVDLWTGRKLPTLPSACERFASPSPRGAVSSGGRRCRLATQGLRDLALWRPGAWEAEQAEAPTPCWSYNFSGARGSDPEAVVALDFEANTLVLAFADRLWVWLSVEDQPGQSPIQISRLHSEPLPLLATAGLVQGDLISAPWLLLWSQTGDVLRCDLGLASPSFVPAGRASVLLALSGLLGAVQATWLLAAWAHLATSLQDPGAMPRGSAEALAPKAVIGRAYVHL</sequence>